<dbReference type="EMBL" id="BNCQ01000017">
    <property type="protein sequence ID" value="GIM05080.1"/>
    <property type="molecule type" value="Genomic_DNA"/>
</dbReference>
<gene>
    <name evidence="1" type="ORF">Vretimale_9560</name>
</gene>
<evidence type="ECO:0000313" key="1">
    <source>
        <dbReference type="EMBL" id="GIM05080.1"/>
    </source>
</evidence>
<evidence type="ECO:0000313" key="2">
    <source>
        <dbReference type="Proteomes" id="UP000722791"/>
    </source>
</evidence>
<sequence>MTTIKFRGAQSGCYRSALSRSLPCHRRVATRTSAVPAQFVETTSTSDRDEAKQALRELVKFTNRGLGVRTFQRGLIEEAQVRVESFQELELDYTKLAGTKFGLASASRLCSKMHDWASCTSARRRKPLSHPHCYLADPCSR</sequence>
<protein>
    <submittedName>
        <fullName evidence="1">Uncharacterized protein</fullName>
    </submittedName>
</protein>
<organism evidence="1 2">
    <name type="scientific">Volvox reticuliferus</name>
    <dbReference type="NCBI Taxonomy" id="1737510"/>
    <lineage>
        <taxon>Eukaryota</taxon>
        <taxon>Viridiplantae</taxon>
        <taxon>Chlorophyta</taxon>
        <taxon>core chlorophytes</taxon>
        <taxon>Chlorophyceae</taxon>
        <taxon>CS clade</taxon>
        <taxon>Chlamydomonadales</taxon>
        <taxon>Volvocaceae</taxon>
        <taxon>Volvox</taxon>
    </lineage>
</organism>
<proteinExistence type="predicted"/>
<accession>A0A8J4LPW2</accession>
<comment type="caution">
    <text evidence="1">The sequence shown here is derived from an EMBL/GenBank/DDBJ whole genome shotgun (WGS) entry which is preliminary data.</text>
</comment>
<dbReference type="AlphaFoldDB" id="A0A8J4LPW2"/>
<dbReference type="Proteomes" id="UP000722791">
    <property type="component" value="Unassembled WGS sequence"/>
</dbReference>
<name>A0A8J4LPW2_9CHLO</name>
<reference evidence="1" key="1">
    <citation type="journal article" date="2021" name="Proc. Natl. Acad. Sci. U.S.A.">
        <title>Three genomes in the algal genus Volvox reveal the fate of a haploid sex-determining region after a transition to homothallism.</title>
        <authorList>
            <person name="Yamamoto K."/>
            <person name="Hamaji T."/>
            <person name="Kawai-Toyooka H."/>
            <person name="Matsuzaki R."/>
            <person name="Takahashi F."/>
            <person name="Nishimura Y."/>
            <person name="Kawachi M."/>
            <person name="Noguchi H."/>
            <person name="Minakuchi Y."/>
            <person name="Umen J.G."/>
            <person name="Toyoda A."/>
            <person name="Nozaki H."/>
        </authorList>
    </citation>
    <scope>NUCLEOTIDE SEQUENCE</scope>
    <source>
        <strain evidence="1">NIES-3785</strain>
    </source>
</reference>